<dbReference type="Ensembl" id="ENSECRT00000011913.1">
    <property type="protein sequence ID" value="ENSECRP00000011722.1"/>
    <property type="gene ID" value="ENSECRG00000007807.1"/>
</dbReference>
<evidence type="ECO:0000256" key="9">
    <source>
        <dbReference type="ARBA" id="ARBA00022989"/>
    </source>
</evidence>
<evidence type="ECO:0000256" key="12">
    <source>
        <dbReference type="ARBA" id="ARBA00023157"/>
    </source>
</evidence>
<dbReference type="Pfam" id="PF07686">
    <property type="entry name" value="V-set"/>
    <property type="match status" value="1"/>
</dbReference>
<keyword evidence="18" id="KW-0732">Signal</keyword>
<dbReference type="AlphaFoldDB" id="A0A8C4S696"/>
<feature type="chain" id="PRO_5034798484" evidence="18">
    <location>
        <begin position="23"/>
        <end position="567"/>
    </location>
</feature>
<sequence>MDARGLCFRLCVLLLPVLRVHGIQRVTAVYGETITIPCGSIVVPDLMFVKWKYEDQGGVSQSLLTKPAHKPSLNLENGPQYEGRLNITSNYSLLISGANLADEHKYVCMMATDSNVFETSVIVNVFKKPSKPEIINQPTNLEVGKLIKVGDCISKDSNPKGNITWLKNGQPLIADETTILIKNSDTVDAKTGLSSTSSTLQYVATKADKGTQFSCQVQYFRENQLSDPVMLPVYYPAEKVQITLLTKGLIREGDNVTFKCSADGNPLPSSYTFYVKEKPEIIENSDLFSIVNVSRDNTGNYSCSLPNNNMLQDSTFLKVHYLDLTLKPQGLVTALVGTRLNISLVNESSTPITVTWMKDRRKISLPVLEKLQYEHAGLYECEVASTVVNGMKKISSFDLAVEGKPHITRVTKKLADDGISKVLSCYGEGLPPPNVRWNVNITSEKMIKEKNGKFTHQVVVFPQGNISATCIASNKLGEEQLSINISSLYSPDENSEDINRESPKVNDQAKLIVGIVVGLLLAALVAGFVYWLYSKKSKQGSWKTGEKEMGTHEESKKLEESNHKSEA</sequence>
<dbReference type="GeneTree" id="ENSGT00940000156881"/>
<evidence type="ECO:0000256" key="18">
    <source>
        <dbReference type="SAM" id="SignalP"/>
    </source>
</evidence>
<dbReference type="CDD" id="cd00098">
    <property type="entry name" value="IgC1"/>
    <property type="match status" value="1"/>
</dbReference>
<dbReference type="Pfam" id="PF08205">
    <property type="entry name" value="C2-set_2"/>
    <property type="match status" value="1"/>
</dbReference>
<proteinExistence type="predicted"/>
<dbReference type="GO" id="GO:0030425">
    <property type="term" value="C:dendrite"/>
    <property type="evidence" value="ECO:0007669"/>
    <property type="project" value="UniProtKB-SubCell"/>
</dbReference>
<dbReference type="GO" id="GO:0030424">
    <property type="term" value="C:axon"/>
    <property type="evidence" value="ECO:0007669"/>
    <property type="project" value="UniProtKB-SubCell"/>
</dbReference>
<feature type="compositionally biased region" description="Basic and acidic residues" evidence="16">
    <location>
        <begin position="544"/>
        <end position="567"/>
    </location>
</feature>
<keyword evidence="12" id="KW-1015">Disulfide bond</keyword>
<keyword evidence="6" id="KW-0677">Repeat</keyword>
<keyword evidence="21" id="KW-1185">Reference proteome</keyword>
<evidence type="ECO:0000313" key="21">
    <source>
        <dbReference type="Proteomes" id="UP000694620"/>
    </source>
</evidence>
<reference evidence="20" key="1">
    <citation type="submission" date="2021-06" db="EMBL/GenBank/DDBJ databases">
        <authorList>
            <consortium name="Wellcome Sanger Institute Data Sharing"/>
        </authorList>
    </citation>
    <scope>NUCLEOTIDE SEQUENCE [LARGE SCALE GENOMIC DNA]</scope>
</reference>
<gene>
    <name evidence="20" type="primary">ALCAM</name>
    <name evidence="20" type="synonym">alcama</name>
</gene>
<dbReference type="InterPro" id="IPR013162">
    <property type="entry name" value="CD80_C2-set"/>
</dbReference>
<dbReference type="PIRSF" id="PIRSF000615">
    <property type="entry name" value="TyrPK_CSF1-R"/>
    <property type="match status" value="1"/>
</dbReference>
<name>A0A8C4S696_ERPCA</name>
<dbReference type="PANTHER" id="PTHR11973">
    <property type="entry name" value="CELL SURFACE GLYCOPROTEIN MUC18-RELATED"/>
    <property type="match status" value="1"/>
</dbReference>
<evidence type="ECO:0000256" key="15">
    <source>
        <dbReference type="ARBA" id="ARBA00023319"/>
    </source>
</evidence>
<keyword evidence="10" id="KW-1064">Adaptive immunity</keyword>
<evidence type="ECO:0000256" key="14">
    <source>
        <dbReference type="ARBA" id="ARBA00023273"/>
    </source>
</evidence>
<dbReference type="InterPro" id="IPR013106">
    <property type="entry name" value="Ig_V-set"/>
</dbReference>
<feature type="transmembrane region" description="Helical" evidence="17">
    <location>
        <begin position="511"/>
        <end position="533"/>
    </location>
</feature>
<evidence type="ECO:0000256" key="5">
    <source>
        <dbReference type="ARBA" id="ARBA00022692"/>
    </source>
</evidence>
<evidence type="ECO:0000256" key="13">
    <source>
        <dbReference type="ARBA" id="ARBA00023180"/>
    </source>
</evidence>
<keyword evidence="11 17" id="KW-0472">Membrane</keyword>
<feature type="domain" description="Ig-like" evidence="19">
    <location>
        <begin position="132"/>
        <end position="226"/>
    </location>
</feature>
<dbReference type="Proteomes" id="UP000694620">
    <property type="component" value="Chromosome 4"/>
</dbReference>
<feature type="domain" description="Ig-like" evidence="19">
    <location>
        <begin position="16"/>
        <end position="124"/>
    </location>
</feature>
<organism evidence="20 21">
    <name type="scientific">Erpetoichthys calabaricus</name>
    <name type="common">Rope fish</name>
    <name type="synonym">Calamoichthys calabaricus</name>
    <dbReference type="NCBI Taxonomy" id="27687"/>
    <lineage>
        <taxon>Eukaryota</taxon>
        <taxon>Metazoa</taxon>
        <taxon>Chordata</taxon>
        <taxon>Craniata</taxon>
        <taxon>Vertebrata</taxon>
        <taxon>Euteleostomi</taxon>
        <taxon>Actinopterygii</taxon>
        <taxon>Polypteriformes</taxon>
        <taxon>Polypteridae</taxon>
        <taxon>Erpetoichthys</taxon>
    </lineage>
</organism>
<keyword evidence="4" id="KW-1003">Cell membrane</keyword>
<keyword evidence="14" id="KW-0966">Cell projection</keyword>
<dbReference type="Gene3D" id="2.60.40.10">
    <property type="entry name" value="Immunoglobulins"/>
    <property type="match status" value="4"/>
</dbReference>
<reference evidence="20" key="3">
    <citation type="submission" date="2025-09" db="UniProtKB">
        <authorList>
            <consortium name="Ensembl"/>
        </authorList>
    </citation>
    <scope>IDENTIFICATION</scope>
</reference>
<accession>A0A8C4S696</accession>
<keyword evidence="13" id="KW-0325">Glycoprotein</keyword>
<dbReference type="Pfam" id="PF13927">
    <property type="entry name" value="Ig_3"/>
    <property type="match status" value="1"/>
</dbReference>
<feature type="domain" description="Ig-like" evidence="19">
    <location>
        <begin position="232"/>
        <end position="318"/>
    </location>
</feature>
<evidence type="ECO:0000256" key="3">
    <source>
        <dbReference type="ARBA" id="ARBA00004489"/>
    </source>
</evidence>
<evidence type="ECO:0000256" key="6">
    <source>
        <dbReference type="ARBA" id="ARBA00022737"/>
    </source>
</evidence>
<dbReference type="PANTHER" id="PTHR11973:SF2">
    <property type="entry name" value="CD166 ANTIGEN"/>
    <property type="match status" value="1"/>
</dbReference>
<evidence type="ECO:0000256" key="16">
    <source>
        <dbReference type="SAM" id="MobiDB-lite"/>
    </source>
</evidence>
<reference evidence="20" key="2">
    <citation type="submission" date="2025-08" db="UniProtKB">
        <authorList>
            <consortium name="Ensembl"/>
        </authorList>
    </citation>
    <scope>IDENTIFICATION</scope>
</reference>
<evidence type="ECO:0000256" key="8">
    <source>
        <dbReference type="ARBA" id="ARBA00022889"/>
    </source>
</evidence>
<dbReference type="GO" id="GO:0005886">
    <property type="term" value="C:plasma membrane"/>
    <property type="evidence" value="ECO:0007669"/>
    <property type="project" value="UniProtKB-SubCell"/>
</dbReference>
<keyword evidence="9 17" id="KW-1133">Transmembrane helix</keyword>
<evidence type="ECO:0000313" key="20">
    <source>
        <dbReference type="Ensembl" id="ENSECRP00000011722.1"/>
    </source>
</evidence>
<evidence type="ECO:0000256" key="10">
    <source>
        <dbReference type="ARBA" id="ARBA00023130"/>
    </source>
</evidence>
<dbReference type="SUPFAM" id="SSF48726">
    <property type="entry name" value="Immunoglobulin"/>
    <property type="match status" value="4"/>
</dbReference>
<keyword evidence="15" id="KW-0393">Immunoglobulin domain</keyword>
<protein>
    <submittedName>
        <fullName evidence="20">Activated leukocyte cell adhesion molecule b</fullName>
    </submittedName>
</protein>
<feature type="signal peptide" evidence="18">
    <location>
        <begin position="1"/>
        <end position="22"/>
    </location>
</feature>
<dbReference type="InterPro" id="IPR013783">
    <property type="entry name" value="Ig-like_fold"/>
</dbReference>
<evidence type="ECO:0000256" key="11">
    <source>
        <dbReference type="ARBA" id="ARBA00023136"/>
    </source>
</evidence>
<dbReference type="InterPro" id="IPR051116">
    <property type="entry name" value="Surface_Rcpt/Adhesion_Mol"/>
</dbReference>
<dbReference type="PROSITE" id="PS50835">
    <property type="entry name" value="IG_LIKE"/>
    <property type="match status" value="5"/>
</dbReference>
<dbReference type="GO" id="GO:0007155">
    <property type="term" value="P:cell adhesion"/>
    <property type="evidence" value="ECO:0007669"/>
    <property type="project" value="UniProtKB-KW"/>
</dbReference>
<dbReference type="InterPro" id="IPR036179">
    <property type="entry name" value="Ig-like_dom_sf"/>
</dbReference>
<evidence type="ECO:0000259" key="19">
    <source>
        <dbReference type="PROSITE" id="PS50835"/>
    </source>
</evidence>
<evidence type="ECO:0000256" key="1">
    <source>
        <dbReference type="ARBA" id="ARBA00004251"/>
    </source>
</evidence>
<feature type="region of interest" description="Disordered" evidence="16">
    <location>
        <begin position="538"/>
        <end position="567"/>
    </location>
</feature>
<comment type="subcellular location">
    <subcellularLocation>
        <location evidence="1">Cell membrane</location>
        <topology evidence="1">Single-pass type I membrane protein</topology>
    </subcellularLocation>
    <subcellularLocation>
        <location evidence="3">Cell projection</location>
        <location evidence="3">Axon</location>
    </subcellularLocation>
    <subcellularLocation>
        <location evidence="2">Cell projection</location>
        <location evidence="2">Dendrite</location>
    </subcellularLocation>
</comment>
<keyword evidence="5 17" id="KW-0812">Transmembrane</keyword>
<keyword evidence="7" id="KW-0391">Immunity</keyword>
<keyword evidence="8" id="KW-0130">Cell adhesion</keyword>
<feature type="domain" description="Ig-like" evidence="19">
    <location>
        <begin position="345"/>
        <end position="395"/>
    </location>
</feature>
<evidence type="ECO:0000256" key="7">
    <source>
        <dbReference type="ARBA" id="ARBA00022859"/>
    </source>
</evidence>
<dbReference type="InterPro" id="IPR003599">
    <property type="entry name" value="Ig_sub"/>
</dbReference>
<evidence type="ECO:0000256" key="17">
    <source>
        <dbReference type="SAM" id="Phobius"/>
    </source>
</evidence>
<dbReference type="SMART" id="SM00409">
    <property type="entry name" value="IG"/>
    <property type="match status" value="3"/>
</dbReference>
<evidence type="ECO:0000256" key="4">
    <source>
        <dbReference type="ARBA" id="ARBA00022475"/>
    </source>
</evidence>
<feature type="domain" description="Ig-like" evidence="19">
    <location>
        <begin position="405"/>
        <end position="486"/>
    </location>
</feature>
<evidence type="ECO:0000256" key="2">
    <source>
        <dbReference type="ARBA" id="ARBA00004279"/>
    </source>
</evidence>
<dbReference type="InterPro" id="IPR007110">
    <property type="entry name" value="Ig-like_dom"/>
</dbReference>
<dbReference type="GO" id="GO:0002250">
    <property type="term" value="P:adaptive immune response"/>
    <property type="evidence" value="ECO:0007669"/>
    <property type="project" value="UniProtKB-KW"/>
</dbReference>
<dbReference type="OrthoDB" id="9945628at2759"/>